<dbReference type="EMBL" id="QVEP01000009">
    <property type="protein sequence ID" value="RGB80747.1"/>
    <property type="molecule type" value="Genomic_DNA"/>
</dbReference>
<protein>
    <submittedName>
        <fullName evidence="2">Uncharacterized protein</fullName>
    </submittedName>
</protein>
<evidence type="ECO:0000313" key="3">
    <source>
        <dbReference type="Proteomes" id="UP000260773"/>
    </source>
</evidence>
<evidence type="ECO:0000313" key="2">
    <source>
        <dbReference type="EMBL" id="RGB80747.1"/>
    </source>
</evidence>
<dbReference type="AlphaFoldDB" id="A0A3E2TRJ3"/>
<dbReference type="Proteomes" id="UP000260773">
    <property type="component" value="Unassembled WGS sequence"/>
</dbReference>
<accession>A0A3E2TRJ3</accession>
<dbReference type="RefSeq" id="WP_015513765.1">
    <property type="nucleotide sequence ID" value="NZ_JAQDKA010000017.1"/>
</dbReference>
<comment type="caution">
    <text evidence="2">The sequence shown here is derived from an EMBL/GenBank/DDBJ whole genome shotgun (WGS) entry which is preliminary data.</text>
</comment>
<sequence length="182" mass="20723">MKNFTGKVTNVDNNGNPIKKKSTGKNGKKSGFKKPAAVKKSSGKKPLKDITAVMTKKPVRKIVEYYYFFDEEMDARKLQSAVGEKWFEKADIWPELNLMEVEMNFDSLIFQNAEECFIDPADQQWFEERGIKTKYQISYDTGDIEAVREVLHNIMAALGGRICSDTDDFEPSCTADTLDKLI</sequence>
<proteinExistence type="predicted"/>
<organism evidence="2 3">
    <name type="scientific">Coprococcus catus</name>
    <dbReference type="NCBI Taxonomy" id="116085"/>
    <lineage>
        <taxon>Bacteria</taxon>
        <taxon>Bacillati</taxon>
        <taxon>Bacillota</taxon>
        <taxon>Clostridia</taxon>
        <taxon>Lachnospirales</taxon>
        <taxon>Lachnospiraceae</taxon>
        <taxon>Coprococcus</taxon>
    </lineage>
</organism>
<name>A0A3E2TRJ3_9FIRM</name>
<feature type="compositionally biased region" description="Basic residues" evidence="1">
    <location>
        <begin position="18"/>
        <end position="32"/>
    </location>
</feature>
<evidence type="ECO:0000256" key="1">
    <source>
        <dbReference type="SAM" id="MobiDB-lite"/>
    </source>
</evidence>
<gene>
    <name evidence="2" type="ORF">DW070_05530</name>
</gene>
<reference evidence="2 3" key="1">
    <citation type="submission" date="2018-08" db="EMBL/GenBank/DDBJ databases">
        <title>A genome reference for cultivated species of the human gut microbiota.</title>
        <authorList>
            <person name="Zou Y."/>
            <person name="Xue W."/>
            <person name="Luo G."/>
        </authorList>
    </citation>
    <scope>NUCLEOTIDE SEQUENCE [LARGE SCALE GENOMIC DNA]</scope>
    <source>
        <strain evidence="2 3">AF45-17</strain>
    </source>
</reference>
<feature type="region of interest" description="Disordered" evidence="1">
    <location>
        <begin position="1"/>
        <end position="43"/>
    </location>
</feature>
<feature type="compositionally biased region" description="Polar residues" evidence="1">
    <location>
        <begin position="1"/>
        <end position="16"/>
    </location>
</feature>